<dbReference type="Proteomes" id="UP001451303">
    <property type="component" value="Unassembled WGS sequence"/>
</dbReference>
<evidence type="ECO:0000313" key="2">
    <source>
        <dbReference type="EMBL" id="KAL0474838.1"/>
    </source>
</evidence>
<gene>
    <name evidence="2" type="ORF">QR685DRAFT_567729</name>
</gene>
<dbReference type="EMBL" id="JAVLET010000001">
    <property type="protein sequence ID" value="KAL0474838.1"/>
    <property type="molecule type" value="Genomic_DNA"/>
</dbReference>
<evidence type="ECO:0000313" key="3">
    <source>
        <dbReference type="Proteomes" id="UP001451303"/>
    </source>
</evidence>
<name>A0ABR3DRA3_NEUIN</name>
<evidence type="ECO:0000256" key="1">
    <source>
        <dbReference type="SAM" id="MobiDB-lite"/>
    </source>
</evidence>
<comment type="caution">
    <text evidence="2">The sequence shown here is derived from an EMBL/GenBank/DDBJ whole genome shotgun (WGS) entry which is preliminary data.</text>
</comment>
<protein>
    <submittedName>
        <fullName evidence="2">Uncharacterized protein</fullName>
    </submittedName>
</protein>
<reference evidence="2 3" key="1">
    <citation type="submission" date="2023-09" db="EMBL/GenBank/DDBJ databases">
        <title>Multi-omics analysis of a traditional fermented food reveals byproduct-associated fungal strains for waste-to-food upcycling.</title>
        <authorList>
            <consortium name="Lawrence Berkeley National Laboratory"/>
            <person name="Rekdal V.M."/>
            <person name="Villalobos-Escobedo J.M."/>
            <person name="Rodriguez-Valeron N."/>
            <person name="Garcia M.O."/>
            <person name="Vasquez D.P."/>
            <person name="Damayanti I."/>
            <person name="Sorensen P.M."/>
            <person name="Baidoo E.E."/>
            <person name="De Carvalho A.C."/>
            <person name="Riley R."/>
            <person name="Lipzen A."/>
            <person name="He G."/>
            <person name="Yan M."/>
            <person name="Haridas S."/>
            <person name="Daum C."/>
            <person name="Yoshinaga Y."/>
            <person name="Ng V."/>
            <person name="Grigoriev I.V."/>
            <person name="Munk R."/>
            <person name="Nuraida L."/>
            <person name="Wijaya C.H."/>
            <person name="Morales P.-C."/>
            <person name="Keasling J.D."/>
        </authorList>
    </citation>
    <scope>NUCLEOTIDE SEQUENCE [LARGE SCALE GENOMIC DNA]</scope>
    <source>
        <strain evidence="2 3">FGSC 2613</strain>
    </source>
</reference>
<keyword evidence="3" id="KW-1185">Reference proteome</keyword>
<feature type="region of interest" description="Disordered" evidence="1">
    <location>
        <begin position="120"/>
        <end position="150"/>
    </location>
</feature>
<sequence length="150" mass="16209">MSILSCPRCSLSLRPTCIIGSNNADLVREKHRESRERGPEVRERGTHCECGGIGGGGGVVRNSKPLEIGNCSYPPSNGIQFKKIIKNSNKTAGDKVKGAYKGYISLTQTYQLKPRVQFATGKGRKKGNNATSQNLEEDGDLDFGIGKPRG</sequence>
<accession>A0ABR3DRA3</accession>
<organism evidence="2 3">
    <name type="scientific">Neurospora intermedia</name>
    <dbReference type="NCBI Taxonomy" id="5142"/>
    <lineage>
        <taxon>Eukaryota</taxon>
        <taxon>Fungi</taxon>
        <taxon>Dikarya</taxon>
        <taxon>Ascomycota</taxon>
        <taxon>Pezizomycotina</taxon>
        <taxon>Sordariomycetes</taxon>
        <taxon>Sordariomycetidae</taxon>
        <taxon>Sordariales</taxon>
        <taxon>Sordariaceae</taxon>
        <taxon>Neurospora</taxon>
    </lineage>
</organism>
<proteinExistence type="predicted"/>